<comment type="caution">
    <text evidence="3">The sequence shown here is derived from an EMBL/GenBank/DDBJ whole genome shotgun (WGS) entry which is preliminary data.</text>
</comment>
<dbReference type="SUPFAM" id="SSF48592">
    <property type="entry name" value="GroEL equatorial domain-like"/>
    <property type="match status" value="1"/>
</dbReference>
<name>A0AAN9F9D6_CROPI</name>
<dbReference type="GO" id="GO:0042026">
    <property type="term" value="P:protein refolding"/>
    <property type="evidence" value="ECO:0007669"/>
    <property type="project" value="InterPro"/>
</dbReference>
<evidence type="ECO:0000256" key="2">
    <source>
        <dbReference type="ARBA" id="ARBA00023186"/>
    </source>
</evidence>
<keyword evidence="4" id="KW-1185">Reference proteome</keyword>
<protein>
    <submittedName>
        <fullName evidence="3">Uncharacterized protein</fullName>
    </submittedName>
</protein>
<dbReference type="AlphaFoldDB" id="A0AAN9F9D6"/>
<dbReference type="InterPro" id="IPR027413">
    <property type="entry name" value="GROEL-like_equatorial_sf"/>
</dbReference>
<dbReference type="EMBL" id="JAYWIO010000004">
    <property type="protein sequence ID" value="KAK7269788.1"/>
    <property type="molecule type" value="Genomic_DNA"/>
</dbReference>
<reference evidence="3 4" key="1">
    <citation type="submission" date="2024-01" db="EMBL/GenBank/DDBJ databases">
        <title>The genomes of 5 underutilized Papilionoideae crops provide insights into root nodulation and disease resistanc.</title>
        <authorList>
            <person name="Yuan L."/>
        </authorList>
    </citation>
    <scope>NUCLEOTIDE SEQUENCE [LARGE SCALE GENOMIC DNA]</scope>
    <source>
        <strain evidence="3">ZHUSHIDOU_FW_LH</strain>
        <tissue evidence="3">Leaf</tissue>
    </source>
</reference>
<organism evidence="3 4">
    <name type="scientific">Crotalaria pallida</name>
    <name type="common">Smooth rattlebox</name>
    <name type="synonym">Crotalaria striata</name>
    <dbReference type="NCBI Taxonomy" id="3830"/>
    <lineage>
        <taxon>Eukaryota</taxon>
        <taxon>Viridiplantae</taxon>
        <taxon>Streptophyta</taxon>
        <taxon>Embryophyta</taxon>
        <taxon>Tracheophyta</taxon>
        <taxon>Spermatophyta</taxon>
        <taxon>Magnoliopsida</taxon>
        <taxon>eudicotyledons</taxon>
        <taxon>Gunneridae</taxon>
        <taxon>Pentapetalae</taxon>
        <taxon>rosids</taxon>
        <taxon>fabids</taxon>
        <taxon>Fabales</taxon>
        <taxon>Fabaceae</taxon>
        <taxon>Papilionoideae</taxon>
        <taxon>50 kb inversion clade</taxon>
        <taxon>genistoids sensu lato</taxon>
        <taxon>core genistoids</taxon>
        <taxon>Crotalarieae</taxon>
        <taxon>Crotalaria</taxon>
    </lineage>
</organism>
<evidence type="ECO:0000313" key="3">
    <source>
        <dbReference type="EMBL" id="KAK7269788.1"/>
    </source>
</evidence>
<dbReference type="GO" id="GO:0140662">
    <property type="term" value="F:ATP-dependent protein folding chaperone"/>
    <property type="evidence" value="ECO:0007669"/>
    <property type="project" value="InterPro"/>
</dbReference>
<evidence type="ECO:0000256" key="1">
    <source>
        <dbReference type="ARBA" id="ARBA00006607"/>
    </source>
</evidence>
<sequence length="276" mass="30860">MAAQGRRLLLATLIKLRLHRHQLPPLPSHSSGYSYESPLSLSQQSNGYYTGKPIKQLIQADKMTRFIHARWITWVYYDDPYINYLPGTKPSPSVIADEIIKLAPISNTVDPKPFIRGVNKTIKGLIKDDAAIGQGILAGDAATALLRLSSHVPPIKEKLKGIDEKLGADSFQKALAATTELITCNKIDKVDLAIVYDLKRDKNDNLLEAGVEDPVEVTRCILQHAAQWTNSTLVANYLVATGQLIRRPHNYKQIYLNYCVFQPLFIAILVGRKYQV</sequence>
<dbReference type="PANTHER" id="PTHR45633">
    <property type="entry name" value="60 KDA HEAT SHOCK PROTEIN, MITOCHONDRIAL"/>
    <property type="match status" value="1"/>
</dbReference>
<evidence type="ECO:0000313" key="4">
    <source>
        <dbReference type="Proteomes" id="UP001372338"/>
    </source>
</evidence>
<accession>A0AAN9F9D6</accession>
<keyword evidence="2" id="KW-0143">Chaperone</keyword>
<gene>
    <name evidence="3" type="ORF">RIF29_22524</name>
</gene>
<comment type="similarity">
    <text evidence="1">Belongs to the chaperonin (HSP60) family.</text>
</comment>
<dbReference type="InterPro" id="IPR001844">
    <property type="entry name" value="Cpn60/GroEL"/>
</dbReference>
<dbReference type="Proteomes" id="UP001372338">
    <property type="component" value="Unassembled WGS sequence"/>
</dbReference>
<proteinExistence type="inferred from homology"/>
<dbReference type="Gene3D" id="1.10.560.10">
    <property type="entry name" value="GroEL-like equatorial domain"/>
    <property type="match status" value="1"/>
</dbReference>